<comment type="similarity">
    <text evidence="1">Belongs to the ABC transporter superfamily.</text>
</comment>
<evidence type="ECO:0000256" key="2">
    <source>
        <dbReference type="ARBA" id="ARBA00022448"/>
    </source>
</evidence>
<dbReference type="Proteomes" id="UP001438189">
    <property type="component" value="Unassembled WGS sequence"/>
</dbReference>
<dbReference type="EMBL" id="JBETME010000008">
    <property type="protein sequence ID" value="MES4992467.1"/>
    <property type="molecule type" value="Genomic_DNA"/>
</dbReference>
<dbReference type="Pfam" id="PF00005">
    <property type="entry name" value="ABC_tran"/>
    <property type="match status" value="1"/>
</dbReference>
<comment type="caution">
    <text evidence="6">The sequence shown here is derived from an EMBL/GenBank/DDBJ whole genome shotgun (WGS) entry which is preliminary data.</text>
</comment>
<keyword evidence="2" id="KW-0813">Transport</keyword>
<evidence type="ECO:0000259" key="5">
    <source>
        <dbReference type="PROSITE" id="PS50893"/>
    </source>
</evidence>
<dbReference type="Pfam" id="PF12399">
    <property type="entry name" value="BCA_ABC_TP_C"/>
    <property type="match status" value="1"/>
</dbReference>
<dbReference type="CDD" id="cd03219">
    <property type="entry name" value="ABC_Mj1267_LivG_branched"/>
    <property type="match status" value="1"/>
</dbReference>
<dbReference type="SMART" id="SM00382">
    <property type="entry name" value="AAA"/>
    <property type="match status" value="1"/>
</dbReference>
<keyword evidence="4 6" id="KW-0067">ATP-binding</keyword>
<dbReference type="PROSITE" id="PS00211">
    <property type="entry name" value="ABC_TRANSPORTER_1"/>
    <property type="match status" value="1"/>
</dbReference>
<evidence type="ECO:0000256" key="1">
    <source>
        <dbReference type="ARBA" id="ARBA00005417"/>
    </source>
</evidence>
<feature type="domain" description="ABC transporter" evidence="5">
    <location>
        <begin position="6"/>
        <end position="251"/>
    </location>
</feature>
<evidence type="ECO:0000256" key="3">
    <source>
        <dbReference type="ARBA" id="ARBA00022741"/>
    </source>
</evidence>
<protein>
    <submittedName>
        <fullName evidence="6">ABC transporter ATP-binding protein</fullName>
    </submittedName>
</protein>
<reference evidence="6 7" key="1">
    <citation type="submission" date="2024-06" db="EMBL/GenBank/DDBJ databases">
        <title>Genome sequencing of Agrobacterium spp. from tobacco in Serbia.</title>
        <authorList>
            <person name="Ilicic R.J."/>
            <person name="Studholme D.J."/>
            <person name="Jelusic A."/>
            <person name="Barac G."/>
            <person name="Bagi F."/>
            <person name="Popovic Milovanovic T."/>
        </authorList>
    </citation>
    <scope>NUCLEOTIDE SEQUENCE [LARGE SCALE GENOMIC DNA]</scope>
    <source>
        <strain evidence="6 7">DA1</strain>
    </source>
</reference>
<dbReference type="InterPro" id="IPR051120">
    <property type="entry name" value="ABC_AA/LPS_Transport"/>
</dbReference>
<keyword evidence="3" id="KW-0547">Nucleotide-binding</keyword>
<dbReference type="SUPFAM" id="SSF52540">
    <property type="entry name" value="P-loop containing nucleoside triphosphate hydrolases"/>
    <property type="match status" value="1"/>
</dbReference>
<name>A0ABD5LT90_AGRRD</name>
<sequence length="256" mass="28121">MNLPLLEATGLEKAYGRISVLKNVGLTIDRGEAHIVIGPNGAGKTTLFKVLSGEIFPRGGSIRFEGQDITNVPDWRRVRMGIGRTFQSARIFSDLTPFENMIVAVEASARTRGGLLKLLSIRPNAENRDTARVILRDFLLETVADRPTRTLSHGDKKRLELAMAVAGKPRVLMLDEPTAGMAPADRYKCIELIGRLLEKGDFSLLLTEHDMEVVFGLATRVTVLNYGEVIASGAPQDIRSNARVREVYLGHELATA</sequence>
<dbReference type="InterPro" id="IPR003593">
    <property type="entry name" value="AAA+_ATPase"/>
</dbReference>
<evidence type="ECO:0000313" key="7">
    <source>
        <dbReference type="Proteomes" id="UP001438189"/>
    </source>
</evidence>
<dbReference type="InterPro" id="IPR017871">
    <property type="entry name" value="ABC_transporter-like_CS"/>
</dbReference>
<dbReference type="InterPro" id="IPR003439">
    <property type="entry name" value="ABC_transporter-like_ATP-bd"/>
</dbReference>
<proteinExistence type="inferred from homology"/>
<dbReference type="PROSITE" id="PS50893">
    <property type="entry name" value="ABC_TRANSPORTER_2"/>
    <property type="match status" value="1"/>
</dbReference>
<dbReference type="Gene3D" id="3.40.50.300">
    <property type="entry name" value="P-loop containing nucleotide triphosphate hydrolases"/>
    <property type="match status" value="1"/>
</dbReference>
<evidence type="ECO:0000256" key="4">
    <source>
        <dbReference type="ARBA" id="ARBA00022840"/>
    </source>
</evidence>
<dbReference type="PANTHER" id="PTHR45772">
    <property type="entry name" value="CONSERVED COMPONENT OF ABC TRANSPORTER FOR NATURAL AMINO ACIDS-RELATED"/>
    <property type="match status" value="1"/>
</dbReference>
<organism evidence="6 7">
    <name type="scientific">Agrobacterium radiobacter</name>
    <dbReference type="NCBI Taxonomy" id="362"/>
    <lineage>
        <taxon>Bacteria</taxon>
        <taxon>Pseudomonadati</taxon>
        <taxon>Pseudomonadota</taxon>
        <taxon>Alphaproteobacteria</taxon>
        <taxon>Hyphomicrobiales</taxon>
        <taxon>Rhizobiaceae</taxon>
        <taxon>Rhizobium/Agrobacterium group</taxon>
        <taxon>Agrobacterium</taxon>
        <taxon>Agrobacterium tumefaciens complex</taxon>
    </lineage>
</organism>
<dbReference type="PANTHER" id="PTHR45772:SF9">
    <property type="entry name" value="CONSERVED COMPONENT OF ABC TRANSPORTER FOR NATURAL AMINO ACIDS"/>
    <property type="match status" value="1"/>
</dbReference>
<evidence type="ECO:0000313" key="6">
    <source>
        <dbReference type="EMBL" id="MES4992467.1"/>
    </source>
</evidence>
<dbReference type="AlphaFoldDB" id="A0ABD5LT90"/>
<dbReference type="GO" id="GO:0005524">
    <property type="term" value="F:ATP binding"/>
    <property type="evidence" value="ECO:0007669"/>
    <property type="project" value="UniProtKB-KW"/>
</dbReference>
<gene>
    <name evidence="6" type="ORF">ABVB70_19215</name>
</gene>
<dbReference type="InterPro" id="IPR032823">
    <property type="entry name" value="BCA_ABC_TP_C"/>
</dbReference>
<accession>A0ABD5LT90</accession>
<dbReference type="InterPro" id="IPR027417">
    <property type="entry name" value="P-loop_NTPase"/>
</dbReference>